<evidence type="ECO:0000313" key="2">
    <source>
        <dbReference type="Proteomes" id="UP001057402"/>
    </source>
</evidence>
<sequence>MPSKLKKAIGVVKDQTSISIAKVGSSTGASNLEVVVLKATSHDETPMDERYVNEILQLVASNEAFAASCAQAISKRISKTRSWTVVLKSLMLVLRIFQEGDPYFPREVLQTMKGGGKILNLTSFRDNSYSSPLDFAAYVRLFAVYLADRLDCFIKGKLQKRVPYHKRENEQAVSTITRDMQPSMLLDRITYWQRLLDQAMVTRPTGAAKENCLVQLSLYLVVQESIDLYRDISDGMALLLDSFFNLQYQSCVSAFQMCIRTSKQYEQLSSYYAFCKSLGIGRTSEYPSVQTISDELIETLREFLKDKASFATSPPSPVPPPSNPRSLNTTPTNQFESHPKSGTSDHAERLFEKASENTSLCASFDDLTVKTDDETGPSFTFSVNSFEEIDIYSEEEDSDSSNSSCSTPSLTAITETLPQGTMDETLDLTTFDWVSLDQTIQNQGTEQSSEWWEFEPAKAWEQGFRDSSLQTNPFLQEEATSGIQFGTSWDQDLDFFPAGPTFQAAPTFSVREAAAGQAASDPFETGLGGGLDQQKLMYEQQLWLQNQDKIMQRHTP</sequence>
<proteinExistence type="predicted"/>
<reference evidence="2" key="1">
    <citation type="journal article" date="2023" name="Front. Plant Sci.">
        <title>Chromosomal-level genome assembly of Melastoma candidum provides insights into trichome evolution.</title>
        <authorList>
            <person name="Zhong Y."/>
            <person name="Wu W."/>
            <person name="Sun C."/>
            <person name="Zou P."/>
            <person name="Liu Y."/>
            <person name="Dai S."/>
            <person name="Zhou R."/>
        </authorList>
    </citation>
    <scope>NUCLEOTIDE SEQUENCE [LARGE SCALE GENOMIC DNA]</scope>
</reference>
<keyword evidence="2" id="KW-1185">Reference proteome</keyword>
<comment type="caution">
    <text evidence="1">The sequence shown here is derived from an EMBL/GenBank/DDBJ whole genome shotgun (WGS) entry which is preliminary data.</text>
</comment>
<protein>
    <submittedName>
        <fullName evidence="1">Uncharacterized protein</fullName>
    </submittedName>
</protein>
<dbReference type="EMBL" id="CM042885">
    <property type="protein sequence ID" value="KAI4363780.1"/>
    <property type="molecule type" value="Genomic_DNA"/>
</dbReference>
<accession>A0ACB9QBU7</accession>
<gene>
    <name evidence="1" type="ORF">MLD38_019953</name>
</gene>
<name>A0ACB9QBU7_9MYRT</name>
<evidence type="ECO:0000313" key="1">
    <source>
        <dbReference type="EMBL" id="KAI4363780.1"/>
    </source>
</evidence>
<organism evidence="1 2">
    <name type="scientific">Melastoma candidum</name>
    <dbReference type="NCBI Taxonomy" id="119954"/>
    <lineage>
        <taxon>Eukaryota</taxon>
        <taxon>Viridiplantae</taxon>
        <taxon>Streptophyta</taxon>
        <taxon>Embryophyta</taxon>
        <taxon>Tracheophyta</taxon>
        <taxon>Spermatophyta</taxon>
        <taxon>Magnoliopsida</taxon>
        <taxon>eudicotyledons</taxon>
        <taxon>Gunneridae</taxon>
        <taxon>Pentapetalae</taxon>
        <taxon>rosids</taxon>
        <taxon>malvids</taxon>
        <taxon>Myrtales</taxon>
        <taxon>Melastomataceae</taxon>
        <taxon>Melastomatoideae</taxon>
        <taxon>Melastomateae</taxon>
        <taxon>Melastoma</taxon>
    </lineage>
</organism>
<dbReference type="Proteomes" id="UP001057402">
    <property type="component" value="Chromosome 6"/>
</dbReference>